<keyword evidence="1" id="KW-0961">Cell wall biogenesis/degradation</keyword>
<dbReference type="EC" id="5.1.1.23" evidence="1"/>
<keyword evidence="1" id="KW-0573">Peptidoglycan synthesis</keyword>
<feature type="domain" description="MurL C-terminal" evidence="2">
    <location>
        <begin position="312"/>
        <end position="428"/>
    </location>
</feature>
<keyword evidence="1" id="KW-0132">Cell division</keyword>
<gene>
    <name evidence="1" type="primary">murL</name>
    <name evidence="4" type="ORF">A2846_04520</name>
</gene>
<dbReference type="GO" id="GO:0071555">
    <property type="term" value="P:cell wall organization"/>
    <property type="evidence" value="ECO:0007669"/>
    <property type="project" value="UniProtKB-KW"/>
</dbReference>
<proteinExistence type="inferred from homology"/>
<dbReference type="Pfam" id="PF26298">
    <property type="entry name" value="MurL_epimerase_C"/>
    <property type="match status" value="1"/>
</dbReference>
<dbReference type="InterPro" id="IPR058741">
    <property type="entry name" value="MurL_C"/>
</dbReference>
<dbReference type="HAMAP" id="MF_02209">
    <property type="entry name" value="MurL"/>
    <property type="match status" value="1"/>
</dbReference>
<evidence type="ECO:0000313" key="5">
    <source>
        <dbReference type="Proteomes" id="UP000176339"/>
    </source>
</evidence>
<comment type="similarity">
    <text evidence="1">Belongs to the MurL family.</text>
</comment>
<evidence type="ECO:0000259" key="3">
    <source>
        <dbReference type="Pfam" id="PF26299"/>
    </source>
</evidence>
<sequence length="460" mass="52363">MEKLPKNTAFAFESYDVNPETKEVKLNYRLSKDGEDILFTERLVFPPHLKWDNIPAEVLAPALQAVHLISGISYWKAYCPKKIEIKNGSLNKRQAVFWNRVYAKGLGEFFYRNKIDPRGLINFPYGSNGSISRAIELKSYRAKSLLLFGGGKDSLVSAELMKRAKKKFDFFFVASGALADVADKLLPKGSIIVKRYIDPRLIELNKKPGVLNGHIPISMLIAFIAELSALLYGYRYVIFSNEKSADYGNLKYLDKTINHQWSKSLEAEKMVQDYTGCWITKSVTSFSLLRPFHEVKIVELFSRLGRKYFKSFTSCNANFKVFKDRLKKGELWCGHCPKCAFVFAMLSAFLSKKEVLGIFGHRQSGAGKNLFADKSLLPLYRELLGLRKFKPFECVGTPEEMVYALSRAAKGGEYARDLVMRMFVDEIVISPAKLKQMEKKLFAKSKDLIPSEFSKTVKLV</sequence>
<feature type="domain" description="MurL N-terminal" evidence="3">
    <location>
        <begin position="5"/>
        <end position="288"/>
    </location>
</feature>
<comment type="catalytic activity">
    <reaction evidence="1">
        <text>UDP-N-acetyl-alpha-D-muramoyl-L-alanyl-L-glutamate + ATP + H2O = UDP-N-acetyl-alpha-D-muramoyl-L-alanyl-D-glutamate + AMP + diphosphate + H(+)</text>
        <dbReference type="Rhea" id="RHEA:58812"/>
        <dbReference type="ChEBI" id="CHEBI:15377"/>
        <dbReference type="ChEBI" id="CHEBI:15378"/>
        <dbReference type="ChEBI" id="CHEBI:30616"/>
        <dbReference type="ChEBI" id="CHEBI:33019"/>
        <dbReference type="ChEBI" id="CHEBI:83900"/>
        <dbReference type="ChEBI" id="CHEBI:142725"/>
        <dbReference type="ChEBI" id="CHEBI:456215"/>
        <dbReference type="EC" id="5.1.1.23"/>
    </reaction>
</comment>
<comment type="function">
    <text evidence="1">Cell wall formation. Catalyzes epimerization of the terminal L-glutamate in UDP-N-acetyl-alpha-D-muramoyl-L-alanyl-L-glutamate.</text>
</comment>
<dbReference type="UniPathway" id="UPA00219"/>
<dbReference type="Proteomes" id="UP000176339">
    <property type="component" value="Unassembled WGS sequence"/>
</dbReference>
<reference evidence="4 5" key="1">
    <citation type="journal article" date="2016" name="Nat. Commun.">
        <title>Thousands of microbial genomes shed light on interconnected biogeochemical processes in an aquifer system.</title>
        <authorList>
            <person name="Anantharaman K."/>
            <person name="Brown C.T."/>
            <person name="Hug L.A."/>
            <person name="Sharon I."/>
            <person name="Castelle C.J."/>
            <person name="Probst A.J."/>
            <person name="Thomas B.C."/>
            <person name="Singh A."/>
            <person name="Wilkins M.J."/>
            <person name="Karaoz U."/>
            <person name="Brodie E.L."/>
            <person name="Williams K.H."/>
            <person name="Hubbard S.S."/>
            <person name="Banfield J.F."/>
        </authorList>
    </citation>
    <scope>NUCLEOTIDE SEQUENCE [LARGE SCALE GENOMIC DNA]</scope>
</reference>
<evidence type="ECO:0000313" key="4">
    <source>
        <dbReference type="EMBL" id="OGE84515.1"/>
    </source>
</evidence>
<dbReference type="AlphaFoldDB" id="A0A1F5P3W7"/>
<dbReference type="GO" id="GO:0005737">
    <property type="term" value="C:cytoplasm"/>
    <property type="evidence" value="ECO:0007669"/>
    <property type="project" value="UniProtKB-UniRule"/>
</dbReference>
<protein>
    <recommendedName>
        <fullName evidence="1">UDP-N-acetyl-alpha-D-muramoyl-L-alanyl-L-glutamate epimerase</fullName>
        <ecNumber evidence="1">5.1.1.23</ecNumber>
    </recommendedName>
    <alternativeName>
        <fullName evidence="1">UDP-MurNAc-L-Ala-L-Glu epimerase</fullName>
    </alternativeName>
</protein>
<dbReference type="InterPro" id="IPR043689">
    <property type="entry name" value="MurL"/>
</dbReference>
<accession>A0A1F5P3W7</accession>
<evidence type="ECO:0000256" key="1">
    <source>
        <dbReference type="HAMAP-Rule" id="MF_02209"/>
    </source>
</evidence>
<dbReference type="GO" id="GO:0016855">
    <property type="term" value="F:racemase and epimerase activity, acting on amino acids and derivatives"/>
    <property type="evidence" value="ECO:0007669"/>
    <property type="project" value="UniProtKB-UniRule"/>
</dbReference>
<dbReference type="Pfam" id="PF26299">
    <property type="entry name" value="MurL_N"/>
    <property type="match status" value="1"/>
</dbReference>
<dbReference type="GO" id="GO:0009252">
    <property type="term" value="P:peptidoglycan biosynthetic process"/>
    <property type="evidence" value="ECO:0007669"/>
    <property type="project" value="UniProtKB-UniRule"/>
</dbReference>
<evidence type="ECO:0000259" key="2">
    <source>
        <dbReference type="Pfam" id="PF26298"/>
    </source>
</evidence>
<name>A0A1F5P3W7_9BACT</name>
<dbReference type="InterPro" id="IPR058740">
    <property type="entry name" value="MurL_N"/>
</dbReference>
<dbReference type="EMBL" id="MFEN01000007">
    <property type="protein sequence ID" value="OGE84515.1"/>
    <property type="molecule type" value="Genomic_DNA"/>
</dbReference>
<dbReference type="GO" id="GO:0051301">
    <property type="term" value="P:cell division"/>
    <property type="evidence" value="ECO:0007669"/>
    <property type="project" value="UniProtKB-KW"/>
</dbReference>
<keyword evidence="1" id="KW-0131">Cell cycle</keyword>
<organism evidence="4 5">
    <name type="scientific">Candidatus Doudnabacteria bacterium RIFCSPHIGHO2_01_FULL_49_9</name>
    <dbReference type="NCBI Taxonomy" id="1817827"/>
    <lineage>
        <taxon>Bacteria</taxon>
        <taxon>Candidatus Doudnaibacteriota</taxon>
    </lineage>
</organism>
<comment type="pathway">
    <text evidence="1">Cell wall biogenesis; peptidoglycan biosynthesis.</text>
</comment>
<keyword evidence="1" id="KW-0413">Isomerase</keyword>
<comment type="caution">
    <text evidence="4">The sequence shown here is derived from an EMBL/GenBank/DDBJ whole genome shotgun (WGS) entry which is preliminary data.</text>
</comment>
<dbReference type="GO" id="GO:0008360">
    <property type="term" value="P:regulation of cell shape"/>
    <property type="evidence" value="ECO:0007669"/>
    <property type="project" value="UniProtKB-KW"/>
</dbReference>
<keyword evidence="1" id="KW-0133">Cell shape</keyword>